<name>G0URC7_TRYCI</name>
<protein>
    <submittedName>
        <fullName evidence="1">Uncharacterized protein TCIL3000_8_1560</fullName>
    </submittedName>
</protein>
<proteinExistence type="predicted"/>
<gene>
    <name evidence="1" type="ORF">TCIL3000_8_1560</name>
</gene>
<accession>G0URC7</accession>
<sequence length="640" mass="69579">MPLKFLHGADKTREEVHVALLYKLRHEHSAILHSLPVGDKGDGNDGHRNLRSLPHFKEMQQNHAALGFVPVTCPPMMEASEWLLEGAPHRCQLGATSVESVMPESLCVGTSLQWLFLKHEDIPLIFAEHSAPCRLLTSGAKSLQSALSGGTVRVTWNDALSVFHKASASMCSSEFLLDEERSTALPFAASLQLQLQAPMLPQPCVEGGERSDIASFTVPIVPLVNIRCESRRYFQHFPVLRRFLSSLPPLRVVADPLWLEPSVGTFQRRFKAAAGWDRVESAAPPSETAGLPPLTSAVIVSGSEFSVLRENWDSRAQREEIPPVIVPLASLKGDRFGVEFPEGINYRRRRHAKRGGALRGLLAQLAVPLMVQLTGLQMPNGRQIRQTLTLHNTAAEQLTAVESVDSSPAILNGSGNRRTARRRRLQLWLHVGSFMKRQWLAMAGIQPVQEAPSGINELEALGAALRGGGGSRTEGGRGDRPLEEVSLPMLPAAELKSDDVVGLGASWLPLAARINADEGGDAGSMSGSVSSPQHHIGAGGSACSDAVSECVIFPPRVFSRLVELQSFATLCGLNLSHPQPPAAAARLSGEAWYTAACEHDVCTMPLPYRDAAVVVDDARLHYCYRLALHRERCRLGLDVD</sequence>
<reference evidence="1" key="1">
    <citation type="journal article" date="2012" name="Proc. Natl. Acad. Sci. U.S.A.">
        <title>Antigenic diversity is generated by distinct evolutionary mechanisms in African trypanosome species.</title>
        <authorList>
            <person name="Jackson A.P."/>
            <person name="Berry A."/>
            <person name="Aslett M."/>
            <person name="Allison H.C."/>
            <person name="Burton P."/>
            <person name="Vavrova-Anderson J."/>
            <person name="Brown R."/>
            <person name="Browne H."/>
            <person name="Corton N."/>
            <person name="Hauser H."/>
            <person name="Gamble J."/>
            <person name="Gilderthorp R."/>
            <person name="Marcello L."/>
            <person name="McQuillan J."/>
            <person name="Otto T.D."/>
            <person name="Quail M.A."/>
            <person name="Sanders M.J."/>
            <person name="van Tonder A."/>
            <person name="Ginger M.L."/>
            <person name="Field M.C."/>
            <person name="Barry J.D."/>
            <person name="Hertz-Fowler C."/>
            <person name="Berriman M."/>
        </authorList>
    </citation>
    <scope>NUCLEOTIDE SEQUENCE</scope>
    <source>
        <strain evidence="1">IL3000</strain>
    </source>
</reference>
<dbReference type="AlphaFoldDB" id="G0URC7"/>
<dbReference type="EMBL" id="HE575321">
    <property type="protein sequence ID" value="CCC91939.1"/>
    <property type="molecule type" value="Genomic_DNA"/>
</dbReference>
<dbReference type="VEuPathDB" id="TriTrypDB:TcIL3000_8_1560"/>
<evidence type="ECO:0000313" key="1">
    <source>
        <dbReference type="EMBL" id="CCC91939.1"/>
    </source>
</evidence>
<organism evidence="1">
    <name type="scientific">Trypanosoma congolense (strain IL3000)</name>
    <dbReference type="NCBI Taxonomy" id="1068625"/>
    <lineage>
        <taxon>Eukaryota</taxon>
        <taxon>Discoba</taxon>
        <taxon>Euglenozoa</taxon>
        <taxon>Kinetoplastea</taxon>
        <taxon>Metakinetoplastina</taxon>
        <taxon>Trypanosomatida</taxon>
        <taxon>Trypanosomatidae</taxon>
        <taxon>Trypanosoma</taxon>
        <taxon>Nannomonas</taxon>
    </lineage>
</organism>